<evidence type="ECO:0000313" key="2">
    <source>
        <dbReference type="Proteomes" id="UP001605036"/>
    </source>
</evidence>
<evidence type="ECO:0000313" key="1">
    <source>
        <dbReference type="EMBL" id="KAL2612627.1"/>
    </source>
</evidence>
<protein>
    <submittedName>
        <fullName evidence="1">Uncharacterized protein</fullName>
    </submittedName>
</protein>
<proteinExistence type="predicted"/>
<comment type="caution">
    <text evidence="1">The sequence shown here is derived from an EMBL/GenBank/DDBJ whole genome shotgun (WGS) entry which is preliminary data.</text>
</comment>
<name>A0ABD1XUQ2_9MARC</name>
<dbReference type="Proteomes" id="UP001605036">
    <property type="component" value="Unassembled WGS sequence"/>
</dbReference>
<keyword evidence="2" id="KW-1185">Reference proteome</keyword>
<dbReference type="EMBL" id="JBHFFA010000007">
    <property type="protein sequence ID" value="KAL2612627.1"/>
    <property type="molecule type" value="Genomic_DNA"/>
</dbReference>
<organism evidence="1 2">
    <name type="scientific">Riccia fluitans</name>
    <dbReference type="NCBI Taxonomy" id="41844"/>
    <lineage>
        <taxon>Eukaryota</taxon>
        <taxon>Viridiplantae</taxon>
        <taxon>Streptophyta</taxon>
        <taxon>Embryophyta</taxon>
        <taxon>Marchantiophyta</taxon>
        <taxon>Marchantiopsida</taxon>
        <taxon>Marchantiidae</taxon>
        <taxon>Marchantiales</taxon>
        <taxon>Ricciaceae</taxon>
        <taxon>Riccia</taxon>
    </lineage>
</organism>
<gene>
    <name evidence="1" type="ORF">R1flu_024319</name>
</gene>
<accession>A0ABD1XUQ2</accession>
<sequence>MKYTGNICFYEENWHLLGSECLEEGKENVDVVSVLFFAETDCANKIAAERLEVQGVTGGGADPYTCPYISCLFFARLCSGHDS</sequence>
<dbReference type="AlphaFoldDB" id="A0ABD1XUQ2"/>
<reference evidence="1 2" key="1">
    <citation type="submission" date="2024-09" db="EMBL/GenBank/DDBJ databases">
        <title>Chromosome-scale assembly of Riccia fluitans.</title>
        <authorList>
            <person name="Paukszto L."/>
            <person name="Sawicki J."/>
            <person name="Karawczyk K."/>
            <person name="Piernik-Szablinska J."/>
            <person name="Szczecinska M."/>
            <person name="Mazdziarz M."/>
        </authorList>
    </citation>
    <scope>NUCLEOTIDE SEQUENCE [LARGE SCALE GENOMIC DNA]</scope>
    <source>
        <strain evidence="1">Rf_01</strain>
        <tissue evidence="1">Aerial parts of the thallus</tissue>
    </source>
</reference>